<reference evidence="4" key="1">
    <citation type="submission" date="2021-12" db="EMBL/GenBank/DDBJ databases">
        <authorList>
            <person name="King R."/>
        </authorList>
    </citation>
    <scope>NUCLEOTIDE SEQUENCE</scope>
</reference>
<comment type="cofactor">
    <cofactor evidence="1 2">
        <name>Zn(2+)</name>
        <dbReference type="ChEBI" id="CHEBI:29105"/>
    </cofactor>
    <text evidence="1 2">Binds 1 zinc ion per subunit.</text>
</comment>
<dbReference type="EMBL" id="OU963898">
    <property type="protein sequence ID" value="CAH2989828.1"/>
    <property type="molecule type" value="Genomic_DNA"/>
</dbReference>
<evidence type="ECO:0000259" key="3">
    <source>
        <dbReference type="PROSITE" id="PS51864"/>
    </source>
</evidence>
<name>A0ABN8LAE5_CHISP</name>
<dbReference type="EC" id="3.4.24.-" evidence="2"/>
<feature type="binding site" evidence="1">
    <location>
        <position position="209"/>
    </location>
    <ligand>
        <name>Zn(2+)</name>
        <dbReference type="ChEBI" id="CHEBI:29105"/>
        <note>catalytic</note>
    </ligand>
</feature>
<dbReference type="InterPro" id="IPR006026">
    <property type="entry name" value="Peptidase_Metallo"/>
</dbReference>
<feature type="chain" id="PRO_5044953608" description="Metalloendopeptidase" evidence="2">
    <location>
        <begin position="28"/>
        <end position="344"/>
    </location>
</feature>
<keyword evidence="1 2" id="KW-0645">Protease</keyword>
<dbReference type="PANTHER" id="PTHR10127">
    <property type="entry name" value="DISCOIDIN, CUB, EGF, LAMININ , AND ZINC METALLOPROTEASE DOMAIN CONTAINING"/>
    <property type="match status" value="1"/>
</dbReference>
<feature type="signal peptide" evidence="2">
    <location>
        <begin position="1"/>
        <end position="27"/>
    </location>
</feature>
<dbReference type="PANTHER" id="PTHR10127:SF814">
    <property type="entry name" value="MEPRIN A SUBUNIT BETA"/>
    <property type="match status" value="1"/>
</dbReference>
<dbReference type="SMART" id="SM00235">
    <property type="entry name" value="ZnMc"/>
    <property type="match status" value="1"/>
</dbReference>
<keyword evidence="1 2" id="KW-0378">Hydrolase</keyword>
<feature type="active site" evidence="1">
    <location>
        <position position="200"/>
    </location>
</feature>
<gene>
    <name evidence="4" type="ORF">CHILSU_LOCUS9132</name>
</gene>
<sequence>MFGGSLHVLLKMFRAVILFCLLAAAAAGPPVVKTRREIEDLKQTLERSREDDGLTLEERMAMRPLQSEWANSGKFEGDMILTDEQIQDLVDGFSSSGRMATTRANSRWPQSTVVYEFGSGEFNLDQQRYILMVMERLSIRTCVRFRTRTSSDRNFVRITGRSDGCYAHVGFHSTLGAHTLNLARSTPGFGCLDFVTVAHEWYHILGFHHMQSTHNRDEYVRIHWENIQDGFAHAFYRYDDTTNLGIPYEYGSCMHYGTHYFSRNGRPTLSTTRQYNGVLGQTDHISGWDILRLQRHYNCPGAWSDEAMTKARTTAIVQAENGHLVEKELDQPPADEFEHLEDFE</sequence>
<dbReference type="InterPro" id="IPR034035">
    <property type="entry name" value="Astacin-like_dom"/>
</dbReference>
<keyword evidence="2" id="KW-0732">Signal</keyword>
<evidence type="ECO:0000256" key="2">
    <source>
        <dbReference type="RuleBase" id="RU361183"/>
    </source>
</evidence>
<keyword evidence="5" id="KW-1185">Reference proteome</keyword>
<dbReference type="Pfam" id="PF01400">
    <property type="entry name" value="Astacin"/>
    <property type="match status" value="1"/>
</dbReference>
<accession>A0ABN8LAE5</accession>
<evidence type="ECO:0000313" key="4">
    <source>
        <dbReference type="EMBL" id="CAH2989828.1"/>
    </source>
</evidence>
<keyword evidence="1 2" id="KW-0482">Metalloprotease</keyword>
<dbReference type="InterPro" id="IPR001506">
    <property type="entry name" value="Peptidase_M12A"/>
</dbReference>
<keyword evidence="1 2" id="KW-0479">Metal-binding</keyword>
<dbReference type="PROSITE" id="PS51864">
    <property type="entry name" value="ASTACIN"/>
    <property type="match status" value="1"/>
</dbReference>
<feature type="binding site" evidence="1">
    <location>
        <position position="203"/>
    </location>
    <ligand>
        <name>Zn(2+)</name>
        <dbReference type="ChEBI" id="CHEBI:29105"/>
        <note>catalytic</note>
    </ligand>
</feature>
<evidence type="ECO:0000313" key="5">
    <source>
        <dbReference type="Proteomes" id="UP001153292"/>
    </source>
</evidence>
<evidence type="ECO:0000256" key="1">
    <source>
        <dbReference type="PROSITE-ProRule" id="PRU01211"/>
    </source>
</evidence>
<feature type="binding site" evidence="1">
    <location>
        <position position="199"/>
    </location>
    <ligand>
        <name>Zn(2+)</name>
        <dbReference type="ChEBI" id="CHEBI:29105"/>
        <note>catalytic</note>
    </ligand>
</feature>
<proteinExistence type="predicted"/>
<dbReference type="PRINTS" id="PR00480">
    <property type="entry name" value="ASTACIN"/>
</dbReference>
<keyword evidence="1 2" id="KW-0862">Zinc</keyword>
<protein>
    <recommendedName>
        <fullName evidence="2">Metalloendopeptidase</fullName>
        <ecNumber evidence="2">3.4.24.-</ecNumber>
    </recommendedName>
</protein>
<dbReference type="CDD" id="cd04280">
    <property type="entry name" value="ZnMc_astacin_like"/>
    <property type="match status" value="1"/>
</dbReference>
<dbReference type="Proteomes" id="UP001153292">
    <property type="component" value="Chromosome 5"/>
</dbReference>
<dbReference type="InterPro" id="IPR024079">
    <property type="entry name" value="MetalloPept_cat_dom_sf"/>
</dbReference>
<organism evidence="4 5">
    <name type="scientific">Chilo suppressalis</name>
    <name type="common">Asiatic rice borer moth</name>
    <dbReference type="NCBI Taxonomy" id="168631"/>
    <lineage>
        <taxon>Eukaryota</taxon>
        <taxon>Metazoa</taxon>
        <taxon>Ecdysozoa</taxon>
        <taxon>Arthropoda</taxon>
        <taxon>Hexapoda</taxon>
        <taxon>Insecta</taxon>
        <taxon>Pterygota</taxon>
        <taxon>Neoptera</taxon>
        <taxon>Endopterygota</taxon>
        <taxon>Lepidoptera</taxon>
        <taxon>Glossata</taxon>
        <taxon>Ditrysia</taxon>
        <taxon>Pyraloidea</taxon>
        <taxon>Crambidae</taxon>
        <taxon>Crambinae</taxon>
        <taxon>Chilo</taxon>
    </lineage>
</organism>
<dbReference type="SUPFAM" id="SSF55486">
    <property type="entry name" value="Metalloproteases ('zincins'), catalytic domain"/>
    <property type="match status" value="1"/>
</dbReference>
<comment type="caution">
    <text evidence="1">Lacks conserved residue(s) required for the propagation of feature annotation.</text>
</comment>
<dbReference type="Gene3D" id="3.40.390.10">
    <property type="entry name" value="Collagenase (Catalytic Domain)"/>
    <property type="match status" value="1"/>
</dbReference>
<feature type="domain" description="Peptidase M12A" evidence="3">
    <location>
        <begin position="99"/>
        <end position="300"/>
    </location>
</feature>